<dbReference type="InterPro" id="IPR053876">
    <property type="entry name" value="Phage_int_M"/>
</dbReference>
<dbReference type="Gene3D" id="1.10.150.130">
    <property type="match status" value="1"/>
</dbReference>
<dbReference type="Pfam" id="PF22022">
    <property type="entry name" value="Phage_int_M"/>
    <property type="match status" value="1"/>
</dbReference>
<dbReference type="InterPro" id="IPR011010">
    <property type="entry name" value="DNA_brk_join_enz"/>
</dbReference>
<feature type="domain" description="Core-binding (CB)" evidence="7">
    <location>
        <begin position="98"/>
        <end position="179"/>
    </location>
</feature>
<dbReference type="GO" id="GO:0006310">
    <property type="term" value="P:DNA recombination"/>
    <property type="evidence" value="ECO:0007669"/>
    <property type="project" value="UniProtKB-KW"/>
</dbReference>
<dbReference type="InterPro" id="IPR013762">
    <property type="entry name" value="Integrase-like_cat_sf"/>
</dbReference>
<keyword evidence="2" id="KW-0229">DNA integration</keyword>
<dbReference type="InterPro" id="IPR002104">
    <property type="entry name" value="Integrase_catalytic"/>
</dbReference>
<reference evidence="8" key="1">
    <citation type="submission" date="2016-04" db="EMBL/GenBank/DDBJ databases">
        <authorList>
            <person name="Evans L.H."/>
            <person name="Alamgir A."/>
            <person name="Owens N."/>
            <person name="Weber N.D."/>
            <person name="Virtaneva K."/>
            <person name="Barbian K."/>
            <person name="Babar A."/>
            <person name="Rosenke K."/>
        </authorList>
    </citation>
    <scope>NUCLEOTIDE SEQUENCE</scope>
    <source>
        <strain evidence="8">86</strain>
    </source>
</reference>
<dbReference type="PANTHER" id="PTHR30629">
    <property type="entry name" value="PROPHAGE INTEGRASE"/>
    <property type="match status" value="1"/>
</dbReference>
<dbReference type="PANTHER" id="PTHR30629:SF2">
    <property type="entry name" value="PROPHAGE INTEGRASE INTS-RELATED"/>
    <property type="match status" value="1"/>
</dbReference>
<dbReference type="InterPro" id="IPR038488">
    <property type="entry name" value="Integrase_DNA-bd_sf"/>
</dbReference>
<evidence type="ECO:0000313" key="8">
    <source>
        <dbReference type="EMBL" id="SBW02831.1"/>
    </source>
</evidence>
<comment type="similarity">
    <text evidence="1">Belongs to the 'phage' integrase family.</text>
</comment>
<dbReference type="AlphaFoldDB" id="A0A212JTN7"/>
<keyword evidence="4" id="KW-0233">DNA recombination</keyword>
<dbReference type="Pfam" id="PF13356">
    <property type="entry name" value="Arm-DNA-bind_3"/>
    <property type="match status" value="1"/>
</dbReference>
<evidence type="ECO:0000256" key="5">
    <source>
        <dbReference type="PROSITE-ProRule" id="PRU01248"/>
    </source>
</evidence>
<gene>
    <name evidence="8" type="primary">int</name>
    <name evidence="8" type="ORF">KL86DPRO_20040</name>
</gene>
<evidence type="ECO:0000259" key="7">
    <source>
        <dbReference type="PROSITE" id="PS51900"/>
    </source>
</evidence>
<dbReference type="Gene3D" id="3.30.160.390">
    <property type="entry name" value="Integrase, DNA-binding domain"/>
    <property type="match status" value="1"/>
</dbReference>
<evidence type="ECO:0000256" key="4">
    <source>
        <dbReference type="ARBA" id="ARBA00023172"/>
    </source>
</evidence>
<evidence type="ECO:0000259" key="6">
    <source>
        <dbReference type="PROSITE" id="PS51898"/>
    </source>
</evidence>
<dbReference type="PROSITE" id="PS51898">
    <property type="entry name" value="TYR_RECOMBINASE"/>
    <property type="match status" value="1"/>
</dbReference>
<evidence type="ECO:0000256" key="3">
    <source>
        <dbReference type="ARBA" id="ARBA00023125"/>
    </source>
</evidence>
<dbReference type="CDD" id="cd00801">
    <property type="entry name" value="INT_P4_C"/>
    <property type="match status" value="1"/>
</dbReference>
<dbReference type="InterPro" id="IPR025166">
    <property type="entry name" value="Integrase_DNA_bind_dom"/>
</dbReference>
<dbReference type="GO" id="GO:0015074">
    <property type="term" value="P:DNA integration"/>
    <property type="evidence" value="ECO:0007669"/>
    <property type="project" value="UniProtKB-KW"/>
</dbReference>
<dbReference type="InterPro" id="IPR044068">
    <property type="entry name" value="CB"/>
</dbReference>
<protein>
    <submittedName>
        <fullName evidence="8">Integrase</fullName>
    </submittedName>
</protein>
<dbReference type="InterPro" id="IPR050808">
    <property type="entry name" value="Phage_Integrase"/>
</dbReference>
<proteinExistence type="inferred from homology"/>
<dbReference type="InterPro" id="IPR010998">
    <property type="entry name" value="Integrase_recombinase_N"/>
</dbReference>
<dbReference type="Gene3D" id="1.10.443.10">
    <property type="entry name" value="Intergrase catalytic core"/>
    <property type="match status" value="1"/>
</dbReference>
<evidence type="ECO:0000256" key="2">
    <source>
        <dbReference type="ARBA" id="ARBA00022908"/>
    </source>
</evidence>
<sequence length="413" mass="46588">MKLTDSFLRGLKGNGTVRKFSDGGGLYIHVSGIGGRLWRMGYRFGGKQKTLSFGTYPAVSLKAARRRREETKELLAAGIDPGEHKKALKAAAWAEAANSFEVVAREWYSLRKGSWAAAHAENVINRLEKHIFPPIGSSPVNRISAPELLQALRRIEASGAVDAAHRALQNCSQIFRYAISTGRSERDPAADLKGALSPFRSTSFATITDPHAIGILLRDIDAYSGNAVVRASLRMAPYVFVRPGELRRAEWAEFNLADGEWRIPASRMKMRIQHIVPLARQVREILEDLYKFTGKSRFLFPSMRANNAPISDMTLLAGLRRMGYDKVAMTMHGFRSMASTLLNEQGYNRDWIERQLAHGERNSIRAAYNYAEYLPERRRMMQEWADYLDALRQGRADAAATGLWRYPQPRTQR</sequence>
<dbReference type="GO" id="GO:0003677">
    <property type="term" value="F:DNA binding"/>
    <property type="evidence" value="ECO:0007669"/>
    <property type="project" value="UniProtKB-UniRule"/>
</dbReference>
<name>A0A212JTN7_9DELT</name>
<dbReference type="SUPFAM" id="SSF56349">
    <property type="entry name" value="DNA breaking-rejoining enzymes"/>
    <property type="match status" value="1"/>
</dbReference>
<evidence type="ECO:0000256" key="1">
    <source>
        <dbReference type="ARBA" id="ARBA00008857"/>
    </source>
</evidence>
<dbReference type="EMBL" id="FLUQ01000002">
    <property type="protein sequence ID" value="SBW02831.1"/>
    <property type="molecule type" value="Genomic_DNA"/>
</dbReference>
<dbReference type="Pfam" id="PF00589">
    <property type="entry name" value="Phage_integrase"/>
    <property type="match status" value="1"/>
</dbReference>
<dbReference type="PROSITE" id="PS51900">
    <property type="entry name" value="CB"/>
    <property type="match status" value="1"/>
</dbReference>
<accession>A0A212JTN7</accession>
<feature type="domain" description="Tyr recombinase" evidence="6">
    <location>
        <begin position="203"/>
        <end position="386"/>
    </location>
</feature>
<keyword evidence="3 5" id="KW-0238">DNA-binding</keyword>
<organism evidence="8">
    <name type="scientific">uncultured delta proteobacterium</name>
    <dbReference type="NCBI Taxonomy" id="34034"/>
    <lineage>
        <taxon>Bacteria</taxon>
        <taxon>Deltaproteobacteria</taxon>
        <taxon>environmental samples</taxon>
    </lineage>
</organism>